<proteinExistence type="predicted"/>
<feature type="signal peptide" evidence="1">
    <location>
        <begin position="1"/>
        <end position="23"/>
    </location>
</feature>
<accession>A0A183BQC7</accession>
<evidence type="ECO:0000256" key="1">
    <source>
        <dbReference type="SAM" id="SignalP"/>
    </source>
</evidence>
<sequence>MAIYSYFIVFYCFLFFSTRVFLAESSGEVVSLSSDQINLFLENMDTFLSSKCKFSKDESARKGKKLKKCLFELNVAKMREIFKQSDGNGANSMEIDQQQSPPTMTANAFMEMILTKMVAELLHIPILHQSEQSVLLDQQLSNLTPEQNLSIVLELFYVANNFGNIFLNKLKRDERRKMTGNFGSFRLINLGYYKEMMRKFEFAVEFKRSAPYWFDIKKHFDVTISSENIFGIKLAVNIDTLILMKIIEIIADKRLCPYNMDIFAQIDDAEMKLSVLKGLLEFGRLFMETFGIFAIEFRYLAGLIEAMGDEIVRNRDSLLAKAGVKRKNISRLN</sequence>
<feature type="chain" id="PRO_5008146479" evidence="1">
    <location>
        <begin position="24"/>
        <end position="333"/>
    </location>
</feature>
<reference evidence="2" key="1">
    <citation type="submission" date="2014-05" db="EMBL/GenBank/DDBJ databases">
        <title>The genome and life-stage specific transcriptomes of Globodera pallida elucidate key aspects of plant parasitism by a cyst nematode.</title>
        <authorList>
            <person name="Cotton J.A."/>
            <person name="Lilley C.J."/>
            <person name="Jones L.M."/>
            <person name="Kikuchi T."/>
            <person name="Reid A.J."/>
            <person name="Thorpe P."/>
            <person name="Tsai I.J."/>
            <person name="Beasley H."/>
            <person name="Blok V."/>
            <person name="Cock P.J.A."/>
            <person name="Van den Akker S.E."/>
            <person name="Holroyd N."/>
            <person name="Hunt M."/>
            <person name="Mantelin S."/>
            <person name="Naghra H."/>
            <person name="Pain A."/>
            <person name="Palomares-Rius J.E."/>
            <person name="Zarowiecki M."/>
            <person name="Berriman M."/>
            <person name="Jones J.T."/>
            <person name="Urwin P.E."/>
        </authorList>
    </citation>
    <scope>NUCLEOTIDE SEQUENCE [LARGE SCALE GENOMIC DNA]</scope>
    <source>
        <strain evidence="2">Lindley</strain>
    </source>
</reference>
<protein>
    <submittedName>
        <fullName evidence="3">NR LBD domain-containing protein</fullName>
    </submittedName>
</protein>
<reference evidence="3" key="2">
    <citation type="submission" date="2016-06" db="UniProtKB">
        <authorList>
            <consortium name="WormBaseParasite"/>
        </authorList>
    </citation>
    <scope>IDENTIFICATION</scope>
</reference>
<keyword evidence="2" id="KW-1185">Reference proteome</keyword>
<name>A0A183BQC7_GLOPA</name>
<evidence type="ECO:0000313" key="3">
    <source>
        <dbReference type="WBParaSite" id="GPLIN_000281300"/>
    </source>
</evidence>
<keyword evidence="1" id="KW-0732">Signal</keyword>
<organism evidence="2 3">
    <name type="scientific">Globodera pallida</name>
    <name type="common">Potato cyst nematode worm</name>
    <name type="synonym">Heterodera pallida</name>
    <dbReference type="NCBI Taxonomy" id="36090"/>
    <lineage>
        <taxon>Eukaryota</taxon>
        <taxon>Metazoa</taxon>
        <taxon>Ecdysozoa</taxon>
        <taxon>Nematoda</taxon>
        <taxon>Chromadorea</taxon>
        <taxon>Rhabditida</taxon>
        <taxon>Tylenchina</taxon>
        <taxon>Tylenchomorpha</taxon>
        <taxon>Tylenchoidea</taxon>
        <taxon>Heteroderidae</taxon>
        <taxon>Heteroderinae</taxon>
        <taxon>Globodera</taxon>
    </lineage>
</organism>
<dbReference type="WBParaSite" id="GPLIN_000281300">
    <property type="protein sequence ID" value="GPLIN_000281300"/>
    <property type="gene ID" value="GPLIN_000281300"/>
</dbReference>
<dbReference type="Proteomes" id="UP000050741">
    <property type="component" value="Unassembled WGS sequence"/>
</dbReference>
<dbReference type="AlphaFoldDB" id="A0A183BQC7"/>
<evidence type="ECO:0000313" key="2">
    <source>
        <dbReference type="Proteomes" id="UP000050741"/>
    </source>
</evidence>